<dbReference type="AlphaFoldDB" id="A0AAV0WGE7"/>
<sequence length="71" mass="8224">MCVTGKLHSVDQFLNIKLTDICIHDPEKYPYMSYVSESFIRGSVVRYVQLPVNYVDTLLLQDAARKETTIR</sequence>
<keyword evidence="8" id="KW-0687">Ribonucleoprotein</keyword>
<evidence type="ECO:0000256" key="2">
    <source>
        <dbReference type="ARBA" id="ARBA00006850"/>
    </source>
</evidence>
<gene>
    <name evidence="10" type="ORF">MEUPH1_LOCUS10767</name>
</gene>
<evidence type="ECO:0000313" key="11">
    <source>
        <dbReference type="Proteomes" id="UP001160148"/>
    </source>
</evidence>
<evidence type="ECO:0000259" key="9">
    <source>
        <dbReference type="Pfam" id="PF01423"/>
    </source>
</evidence>
<dbReference type="CDD" id="cd01725">
    <property type="entry name" value="LSm2"/>
    <property type="match status" value="1"/>
</dbReference>
<dbReference type="GO" id="GO:1990726">
    <property type="term" value="C:Lsm1-7-Pat1 complex"/>
    <property type="evidence" value="ECO:0007669"/>
    <property type="project" value="TreeGrafter"/>
</dbReference>
<evidence type="ECO:0000256" key="4">
    <source>
        <dbReference type="ARBA" id="ARBA00022728"/>
    </source>
</evidence>
<keyword evidence="4" id="KW-0747">Spliceosome</keyword>
<dbReference type="Gene3D" id="2.30.30.100">
    <property type="match status" value="1"/>
</dbReference>
<dbReference type="GO" id="GO:0000932">
    <property type="term" value="C:P-body"/>
    <property type="evidence" value="ECO:0007669"/>
    <property type="project" value="TreeGrafter"/>
</dbReference>
<evidence type="ECO:0000256" key="3">
    <source>
        <dbReference type="ARBA" id="ARBA00022664"/>
    </source>
</evidence>
<comment type="caution">
    <text evidence="10">The sequence shown here is derived from an EMBL/GenBank/DDBJ whole genome shotgun (WGS) entry which is preliminary data.</text>
</comment>
<evidence type="ECO:0000256" key="5">
    <source>
        <dbReference type="ARBA" id="ARBA00022884"/>
    </source>
</evidence>
<dbReference type="Pfam" id="PF01423">
    <property type="entry name" value="LSM"/>
    <property type="match status" value="1"/>
</dbReference>
<dbReference type="EMBL" id="CARXXK010000002">
    <property type="protein sequence ID" value="CAI6354831.1"/>
    <property type="molecule type" value="Genomic_DNA"/>
</dbReference>
<dbReference type="GO" id="GO:0005688">
    <property type="term" value="C:U6 snRNP"/>
    <property type="evidence" value="ECO:0007669"/>
    <property type="project" value="TreeGrafter"/>
</dbReference>
<evidence type="ECO:0000256" key="8">
    <source>
        <dbReference type="ARBA" id="ARBA00023274"/>
    </source>
</evidence>
<evidence type="ECO:0000256" key="6">
    <source>
        <dbReference type="ARBA" id="ARBA00023187"/>
    </source>
</evidence>
<dbReference type="GO" id="GO:0003723">
    <property type="term" value="F:RNA binding"/>
    <property type="evidence" value="ECO:0007669"/>
    <property type="project" value="UniProtKB-KW"/>
</dbReference>
<dbReference type="PANTHER" id="PTHR13829">
    <property type="entry name" value="SNRNP CORE PROTEIN FAMILY MEMBER"/>
    <property type="match status" value="1"/>
</dbReference>
<reference evidence="10 11" key="1">
    <citation type="submission" date="2023-01" db="EMBL/GenBank/DDBJ databases">
        <authorList>
            <person name="Whitehead M."/>
        </authorList>
    </citation>
    <scope>NUCLEOTIDE SEQUENCE [LARGE SCALE GENOMIC DNA]</scope>
</reference>
<dbReference type="GO" id="GO:0000398">
    <property type="term" value="P:mRNA splicing, via spliceosome"/>
    <property type="evidence" value="ECO:0007669"/>
    <property type="project" value="TreeGrafter"/>
</dbReference>
<organism evidence="10 11">
    <name type="scientific">Macrosiphum euphorbiae</name>
    <name type="common">potato aphid</name>
    <dbReference type="NCBI Taxonomy" id="13131"/>
    <lineage>
        <taxon>Eukaryota</taxon>
        <taxon>Metazoa</taxon>
        <taxon>Ecdysozoa</taxon>
        <taxon>Arthropoda</taxon>
        <taxon>Hexapoda</taxon>
        <taxon>Insecta</taxon>
        <taxon>Pterygota</taxon>
        <taxon>Neoptera</taxon>
        <taxon>Paraneoptera</taxon>
        <taxon>Hemiptera</taxon>
        <taxon>Sternorrhyncha</taxon>
        <taxon>Aphidomorpha</taxon>
        <taxon>Aphidoidea</taxon>
        <taxon>Aphididae</taxon>
        <taxon>Macrosiphini</taxon>
        <taxon>Macrosiphum</taxon>
    </lineage>
</organism>
<dbReference type="Proteomes" id="UP001160148">
    <property type="component" value="Unassembled WGS sequence"/>
</dbReference>
<evidence type="ECO:0000313" key="10">
    <source>
        <dbReference type="EMBL" id="CAI6354831.1"/>
    </source>
</evidence>
<dbReference type="GO" id="GO:0071013">
    <property type="term" value="C:catalytic step 2 spliceosome"/>
    <property type="evidence" value="ECO:0007669"/>
    <property type="project" value="TreeGrafter"/>
</dbReference>
<keyword evidence="5" id="KW-0694">RNA-binding</keyword>
<dbReference type="InterPro" id="IPR010920">
    <property type="entry name" value="LSM_dom_sf"/>
</dbReference>
<dbReference type="GO" id="GO:0071011">
    <property type="term" value="C:precatalytic spliceosome"/>
    <property type="evidence" value="ECO:0007669"/>
    <property type="project" value="TreeGrafter"/>
</dbReference>
<proteinExistence type="inferred from homology"/>
<keyword evidence="7" id="KW-0539">Nucleus</keyword>
<accession>A0AAV0WGE7</accession>
<evidence type="ECO:0000256" key="7">
    <source>
        <dbReference type="ARBA" id="ARBA00023242"/>
    </source>
</evidence>
<keyword evidence="6" id="KW-0508">mRNA splicing</keyword>
<dbReference type="GO" id="GO:0046540">
    <property type="term" value="C:U4/U6 x U5 tri-snRNP complex"/>
    <property type="evidence" value="ECO:0007669"/>
    <property type="project" value="TreeGrafter"/>
</dbReference>
<dbReference type="InterPro" id="IPR001163">
    <property type="entry name" value="Sm_dom_euk/arc"/>
</dbReference>
<name>A0AAV0WGE7_9HEMI</name>
<feature type="domain" description="Sm" evidence="9">
    <location>
        <begin position="2"/>
        <end position="49"/>
    </location>
</feature>
<keyword evidence="11" id="KW-1185">Reference proteome</keyword>
<dbReference type="SUPFAM" id="SSF50182">
    <property type="entry name" value="Sm-like ribonucleoproteins"/>
    <property type="match status" value="1"/>
</dbReference>
<comment type="similarity">
    <text evidence="2">Belongs to the snRNP Sm proteins family.</text>
</comment>
<protein>
    <recommendedName>
        <fullName evidence="9">Sm domain-containing protein</fullName>
    </recommendedName>
</protein>
<dbReference type="InterPro" id="IPR016654">
    <property type="entry name" value="U6_snRNA_Lsm2"/>
</dbReference>
<keyword evidence="3" id="KW-0507">mRNA processing</keyword>
<dbReference type="PANTHER" id="PTHR13829:SF2">
    <property type="entry name" value="U6 SNRNA-ASSOCIATED SM-LIKE PROTEIN LSM2"/>
    <property type="match status" value="1"/>
</dbReference>
<evidence type="ECO:0000256" key="1">
    <source>
        <dbReference type="ARBA" id="ARBA00004123"/>
    </source>
</evidence>
<comment type="subcellular location">
    <subcellularLocation>
        <location evidence="1">Nucleus</location>
    </subcellularLocation>
</comment>